<name>A0A0H3U9M4_9BACT</name>
<dbReference type="EMBL" id="KF540235">
    <property type="protein sequence ID" value="AIF26508.1"/>
    <property type="molecule type" value="Genomic_DNA"/>
</dbReference>
<evidence type="ECO:0000313" key="2">
    <source>
        <dbReference type="EMBL" id="AIF26508.1"/>
    </source>
</evidence>
<sequence length="238" mass="24937">MKALKKQFIAAIAMTLVAAIALGSSTYAWFANNTSVTATGLSIKAKSDNAFMLISADKTTAAEIQTQGKTTVDLATPGEATPNQLYPSAHETISKTADANTLSNWYTASGKDPSKVEMDTGTKKALDTMNGYIIHKTVYLTVSKGSVPVSNITVKADVTGTEVNACYVLVTSETVATEVSKSNPASSTSLGGVNENSVLQVDIYAYIYGNDNSIYSNNKDKLGTGDITLTFSGTPTAS</sequence>
<dbReference type="AlphaFoldDB" id="A0A0H3U9M4"/>
<proteinExistence type="predicted"/>
<evidence type="ECO:0008006" key="3">
    <source>
        <dbReference type="Google" id="ProtNLM"/>
    </source>
</evidence>
<protein>
    <recommendedName>
        <fullName evidence="3">SipW-cognate class signal peptide</fullName>
    </recommendedName>
</protein>
<feature type="signal peptide" evidence="1">
    <location>
        <begin position="1"/>
        <end position="30"/>
    </location>
</feature>
<organism evidence="2">
    <name type="scientific">uncultured bacterium fosmid pJB39A3</name>
    <dbReference type="NCBI Taxonomy" id="1478063"/>
    <lineage>
        <taxon>Bacteria</taxon>
        <taxon>environmental samples</taxon>
    </lineage>
</organism>
<feature type="chain" id="PRO_5005202894" description="SipW-cognate class signal peptide" evidence="1">
    <location>
        <begin position="31"/>
        <end position="238"/>
    </location>
</feature>
<accession>A0A0H3U9M4</accession>
<evidence type="ECO:0000256" key="1">
    <source>
        <dbReference type="SAM" id="SignalP"/>
    </source>
</evidence>
<reference evidence="2" key="1">
    <citation type="submission" date="2013-08" db="EMBL/GenBank/DDBJ databases">
        <title>Comparison of modified E. coli strains.</title>
        <authorList>
            <person name="Juergensen J."/>
            <person name="Bonge A."/>
            <person name="Streit W.R."/>
        </authorList>
    </citation>
    <scope>NUCLEOTIDE SEQUENCE</scope>
</reference>
<keyword evidence="1" id="KW-0732">Signal</keyword>